<feature type="domain" description="Solute-binding protein family 5" evidence="4">
    <location>
        <begin position="100"/>
        <end position="486"/>
    </location>
</feature>
<dbReference type="GO" id="GO:0042884">
    <property type="term" value="P:microcin transport"/>
    <property type="evidence" value="ECO:0007669"/>
    <property type="project" value="TreeGrafter"/>
</dbReference>
<accession>A0A1N7KCJ4</accession>
<dbReference type="STRING" id="1086013.SAMN05421774_101340"/>
<dbReference type="InterPro" id="IPR030678">
    <property type="entry name" value="Peptide/Ni-bd"/>
</dbReference>
<dbReference type="Pfam" id="PF00496">
    <property type="entry name" value="SBP_bac_5"/>
    <property type="match status" value="1"/>
</dbReference>
<name>A0A1N7KCJ4_9RHOB</name>
<keyword evidence="3" id="KW-0732">Signal</keyword>
<dbReference type="SUPFAM" id="SSF53850">
    <property type="entry name" value="Periplasmic binding protein-like II"/>
    <property type="match status" value="1"/>
</dbReference>
<dbReference type="AlphaFoldDB" id="A0A1N7KCJ4"/>
<evidence type="ECO:0000256" key="1">
    <source>
        <dbReference type="ARBA" id="ARBA00004418"/>
    </source>
</evidence>
<dbReference type="InterPro" id="IPR000914">
    <property type="entry name" value="SBP_5_dom"/>
</dbReference>
<evidence type="ECO:0000313" key="6">
    <source>
        <dbReference type="Proteomes" id="UP000186141"/>
    </source>
</evidence>
<dbReference type="PIRSF" id="PIRSF002741">
    <property type="entry name" value="MppA"/>
    <property type="match status" value="1"/>
</dbReference>
<dbReference type="GO" id="GO:0030288">
    <property type="term" value="C:outer membrane-bounded periplasmic space"/>
    <property type="evidence" value="ECO:0007669"/>
    <property type="project" value="TreeGrafter"/>
</dbReference>
<comment type="similarity">
    <text evidence="2">Belongs to the bacterial solute-binding protein 5 family.</text>
</comment>
<dbReference type="Gene3D" id="3.40.190.10">
    <property type="entry name" value="Periplasmic binding protein-like II"/>
    <property type="match status" value="1"/>
</dbReference>
<organism evidence="5 6">
    <name type="scientific">Gemmobacter megaterium</name>
    <dbReference type="NCBI Taxonomy" id="1086013"/>
    <lineage>
        <taxon>Bacteria</taxon>
        <taxon>Pseudomonadati</taxon>
        <taxon>Pseudomonadota</taxon>
        <taxon>Alphaproteobacteria</taxon>
        <taxon>Rhodobacterales</taxon>
        <taxon>Paracoccaceae</taxon>
        <taxon>Gemmobacter</taxon>
    </lineage>
</organism>
<dbReference type="PANTHER" id="PTHR30290">
    <property type="entry name" value="PERIPLASMIC BINDING COMPONENT OF ABC TRANSPORTER"/>
    <property type="match status" value="1"/>
</dbReference>
<evidence type="ECO:0000256" key="3">
    <source>
        <dbReference type="ARBA" id="ARBA00022729"/>
    </source>
</evidence>
<dbReference type="GO" id="GO:0015833">
    <property type="term" value="P:peptide transport"/>
    <property type="evidence" value="ECO:0007669"/>
    <property type="project" value="TreeGrafter"/>
</dbReference>
<evidence type="ECO:0000259" key="4">
    <source>
        <dbReference type="Pfam" id="PF00496"/>
    </source>
</evidence>
<dbReference type="Gene3D" id="3.10.105.10">
    <property type="entry name" value="Dipeptide-binding Protein, Domain 3"/>
    <property type="match status" value="1"/>
</dbReference>
<protein>
    <submittedName>
        <fullName evidence="5">Peptide/nickel transport system substrate-binding protein</fullName>
    </submittedName>
</protein>
<dbReference type="EMBL" id="FTOT01000001">
    <property type="protein sequence ID" value="SIS59269.1"/>
    <property type="molecule type" value="Genomic_DNA"/>
</dbReference>
<keyword evidence="6" id="KW-1185">Reference proteome</keyword>
<reference evidence="5 6" key="1">
    <citation type="submission" date="2017-01" db="EMBL/GenBank/DDBJ databases">
        <authorList>
            <person name="Mah S.A."/>
            <person name="Swanson W.J."/>
            <person name="Moy G.W."/>
            <person name="Vacquier V.D."/>
        </authorList>
    </citation>
    <scope>NUCLEOTIDE SEQUENCE [LARGE SCALE GENOMIC DNA]</scope>
    <source>
        <strain evidence="5 6">DSM 26375</strain>
    </source>
</reference>
<gene>
    <name evidence="5" type="ORF">SAMN05421774_101340</name>
</gene>
<dbReference type="InterPro" id="IPR039424">
    <property type="entry name" value="SBP_5"/>
</dbReference>
<evidence type="ECO:0000313" key="5">
    <source>
        <dbReference type="EMBL" id="SIS59269.1"/>
    </source>
</evidence>
<proteinExistence type="inferred from homology"/>
<dbReference type="CDD" id="cd08497">
    <property type="entry name" value="MbnE-like"/>
    <property type="match status" value="1"/>
</dbReference>
<dbReference type="Proteomes" id="UP000186141">
    <property type="component" value="Unassembled WGS sequence"/>
</dbReference>
<dbReference type="GO" id="GO:1904680">
    <property type="term" value="F:peptide transmembrane transporter activity"/>
    <property type="evidence" value="ECO:0007669"/>
    <property type="project" value="TreeGrafter"/>
</dbReference>
<comment type="subcellular location">
    <subcellularLocation>
        <location evidence="1">Periplasm</location>
    </subcellularLocation>
</comment>
<sequence>MGLTVVSALAAVAPARADSSDPVTTSHGIAMHGSPALTPDFVALPQVNPDAPKGGRIVMGEVGGFDSLNPFTTLGRAPSWVSPLTVETLMGRAWDEPFSVYGWLAESITTNDSRTFVEFTLRDGGRFADGSPVTVDDVLWSFDALATAHPRYAAAHAKVSRAYATGPRSVRFDFAEPDRELPLILGLRPVLSRKDWQGRDLTASDMRAPLGSGPYAVAAVDPGRSITFRKREDWWARDLPLMRGQHNFDEVKIEYFADGSVMFEAFKAGEIMVFREGQASRWMTGYDFARIRDGSVVKSEIPHGRPAMMTGLAMNSRRPALADWRVRQALIDSFNFEFLNATINGGSEPRAQSWFWNSDLSMGTGAASEEVRALLAPFADSLPPDALEDLALPVSDGSEANRAGVRRADRLLQAAGWTVRNGQRTSATGEPLAFDVLVPIGGAEMRAVVTIWIRALDRLGISARLVAVDDAQMNARLRDYDFDITPIVRANSLSPGIEQLLYWGRAGVTQPGTRNIAGVDSPAVEAMIAAMLEARTPQEFRAAVRALDRALMAGRHVIPMWFADRSRLAHDRRLHHATDRLPVYGDAAGFLPDIWWWQD</sequence>
<evidence type="ECO:0000256" key="2">
    <source>
        <dbReference type="ARBA" id="ARBA00005695"/>
    </source>
</evidence>
<dbReference type="PANTHER" id="PTHR30290:SF64">
    <property type="entry name" value="ABC TRANSPORTER PERIPLASMIC BINDING PROTEIN"/>
    <property type="match status" value="1"/>
</dbReference>
<dbReference type="GO" id="GO:0043190">
    <property type="term" value="C:ATP-binding cassette (ABC) transporter complex"/>
    <property type="evidence" value="ECO:0007669"/>
    <property type="project" value="InterPro"/>
</dbReference>